<dbReference type="InterPro" id="IPR050397">
    <property type="entry name" value="Env_Response_Regulators"/>
</dbReference>
<evidence type="ECO:0000256" key="1">
    <source>
        <dbReference type="ARBA" id="ARBA00023015"/>
    </source>
</evidence>
<dbReference type="InterPro" id="IPR018490">
    <property type="entry name" value="cNMP-bd_dom_sf"/>
</dbReference>
<dbReference type="PROSITE" id="PS50042">
    <property type="entry name" value="CNMP_BINDING_3"/>
    <property type="match status" value="1"/>
</dbReference>
<feature type="domain" description="HTH crp-type" evidence="5">
    <location>
        <begin position="148"/>
        <end position="220"/>
    </location>
</feature>
<dbReference type="InterPro" id="IPR012318">
    <property type="entry name" value="HTH_CRP"/>
</dbReference>
<dbReference type="SMART" id="SM00100">
    <property type="entry name" value="cNMP"/>
    <property type="match status" value="1"/>
</dbReference>
<dbReference type="Pfam" id="PF00325">
    <property type="entry name" value="Crp"/>
    <property type="match status" value="1"/>
</dbReference>
<dbReference type="GO" id="GO:0005829">
    <property type="term" value="C:cytosol"/>
    <property type="evidence" value="ECO:0007669"/>
    <property type="project" value="TreeGrafter"/>
</dbReference>
<evidence type="ECO:0000313" key="7">
    <source>
        <dbReference type="Proteomes" id="UP000033684"/>
    </source>
</evidence>
<reference evidence="7" key="1">
    <citation type="submission" date="2015-03" db="EMBL/GenBank/DDBJ databases">
        <title>Draft genome sequence of a novel methanotroph (Sn10-6) isolated from flooded ricefield rhizosphere in India.</title>
        <authorList>
            <person name="Pandit P.S."/>
            <person name="Pore S.D."/>
            <person name="Arora P."/>
            <person name="Kapse N.G."/>
            <person name="Dhakephalkar P.K."/>
            <person name="Rahalkar M.C."/>
        </authorList>
    </citation>
    <scope>NUCLEOTIDE SEQUENCE [LARGE SCALE GENOMIC DNA]</scope>
    <source>
        <strain evidence="7">Sn10-6</strain>
    </source>
</reference>
<organism evidence="6 7">
    <name type="scientific">Methylocucumis oryzae</name>
    <dbReference type="NCBI Taxonomy" id="1632867"/>
    <lineage>
        <taxon>Bacteria</taxon>
        <taxon>Pseudomonadati</taxon>
        <taxon>Pseudomonadota</taxon>
        <taxon>Gammaproteobacteria</taxon>
        <taxon>Methylococcales</taxon>
        <taxon>Methylococcaceae</taxon>
        <taxon>Methylocucumis</taxon>
    </lineage>
</organism>
<dbReference type="PATRIC" id="fig|1632867.3.peg.5894"/>
<dbReference type="EMBL" id="LAJX01000099">
    <property type="protein sequence ID" value="KJV06607.1"/>
    <property type="molecule type" value="Genomic_DNA"/>
</dbReference>
<dbReference type="PANTHER" id="PTHR24567">
    <property type="entry name" value="CRP FAMILY TRANSCRIPTIONAL REGULATORY PROTEIN"/>
    <property type="match status" value="1"/>
</dbReference>
<evidence type="ECO:0000256" key="2">
    <source>
        <dbReference type="ARBA" id="ARBA00023125"/>
    </source>
</evidence>
<name>A0A0F3IIX3_9GAMM</name>
<accession>A0A0F3IIX3</accession>
<dbReference type="InterPro" id="IPR014710">
    <property type="entry name" value="RmlC-like_jellyroll"/>
</dbReference>
<dbReference type="InterPro" id="IPR036390">
    <property type="entry name" value="WH_DNA-bd_sf"/>
</dbReference>
<dbReference type="CDD" id="cd00038">
    <property type="entry name" value="CAP_ED"/>
    <property type="match status" value="1"/>
</dbReference>
<evidence type="ECO:0000313" key="6">
    <source>
        <dbReference type="EMBL" id="KJV06607.1"/>
    </source>
</evidence>
<dbReference type="SUPFAM" id="SSF46785">
    <property type="entry name" value="Winged helix' DNA-binding domain"/>
    <property type="match status" value="1"/>
</dbReference>
<feature type="domain" description="Cyclic nucleotide-binding" evidence="4">
    <location>
        <begin position="12"/>
        <end position="112"/>
    </location>
</feature>
<protein>
    <submittedName>
        <fullName evidence="6">Transcriptional regulator</fullName>
    </submittedName>
</protein>
<keyword evidence="1" id="KW-0805">Transcription regulation</keyword>
<evidence type="ECO:0000256" key="3">
    <source>
        <dbReference type="ARBA" id="ARBA00023163"/>
    </source>
</evidence>
<dbReference type="Gene3D" id="1.10.10.10">
    <property type="entry name" value="Winged helix-like DNA-binding domain superfamily/Winged helix DNA-binding domain"/>
    <property type="match status" value="1"/>
</dbReference>
<dbReference type="RefSeq" id="WP_045779146.1">
    <property type="nucleotide sequence ID" value="NZ_LAJX01000099.1"/>
</dbReference>
<reference evidence="6 7" key="2">
    <citation type="journal article" date="2016" name="Microb. Ecol.">
        <title>Genome Characteristics of a Novel Type I Methanotroph (Sn10-6) Isolated from a Flooded Indian Rice Field.</title>
        <authorList>
            <person name="Rahalkar M.C."/>
            <person name="Pandit P.S."/>
            <person name="Dhakephalkar P.K."/>
            <person name="Pore S."/>
            <person name="Arora P."/>
            <person name="Kapse N."/>
        </authorList>
    </citation>
    <scope>NUCLEOTIDE SEQUENCE [LARGE SCALE GENOMIC DNA]</scope>
    <source>
        <strain evidence="6 7">Sn10-6</strain>
    </source>
</reference>
<dbReference type="AlphaFoldDB" id="A0A0F3IIX3"/>
<evidence type="ECO:0000259" key="4">
    <source>
        <dbReference type="PROSITE" id="PS50042"/>
    </source>
</evidence>
<dbReference type="Gene3D" id="2.60.120.10">
    <property type="entry name" value="Jelly Rolls"/>
    <property type="match status" value="1"/>
</dbReference>
<keyword evidence="7" id="KW-1185">Reference proteome</keyword>
<keyword evidence="2" id="KW-0238">DNA-binding</keyword>
<dbReference type="CDD" id="cd00092">
    <property type="entry name" value="HTH_CRP"/>
    <property type="match status" value="1"/>
</dbReference>
<dbReference type="PROSITE" id="PS00042">
    <property type="entry name" value="HTH_CRP_1"/>
    <property type="match status" value="1"/>
</dbReference>
<dbReference type="PANTHER" id="PTHR24567:SF68">
    <property type="entry name" value="DNA-BINDING TRANSCRIPTIONAL DUAL REGULATOR CRP"/>
    <property type="match status" value="1"/>
</dbReference>
<dbReference type="Pfam" id="PF00027">
    <property type="entry name" value="cNMP_binding"/>
    <property type="match status" value="1"/>
</dbReference>
<dbReference type="GO" id="GO:0003700">
    <property type="term" value="F:DNA-binding transcription factor activity"/>
    <property type="evidence" value="ECO:0007669"/>
    <property type="project" value="InterPro"/>
</dbReference>
<gene>
    <name evidence="6" type="ORF">VZ94_10175</name>
</gene>
<dbReference type="NCBIfam" id="NF008732">
    <property type="entry name" value="PRK11753.1"/>
    <property type="match status" value="1"/>
</dbReference>
<evidence type="ECO:0000259" key="5">
    <source>
        <dbReference type="PROSITE" id="PS51063"/>
    </source>
</evidence>
<dbReference type="Proteomes" id="UP000033684">
    <property type="component" value="Unassembled WGS sequence"/>
</dbReference>
<dbReference type="PRINTS" id="PR00034">
    <property type="entry name" value="HTHCRP"/>
</dbReference>
<dbReference type="PROSITE" id="PS51063">
    <property type="entry name" value="HTH_CRP_2"/>
    <property type="match status" value="1"/>
</dbReference>
<dbReference type="OrthoDB" id="61906at2"/>
<keyword evidence="3" id="KW-0804">Transcription</keyword>
<dbReference type="GO" id="GO:0003677">
    <property type="term" value="F:DNA binding"/>
    <property type="evidence" value="ECO:0007669"/>
    <property type="project" value="UniProtKB-KW"/>
</dbReference>
<dbReference type="InterPro" id="IPR018335">
    <property type="entry name" value="Tscrpt_reg_HTH_Crp-type_CS"/>
</dbReference>
<dbReference type="InterPro" id="IPR036388">
    <property type="entry name" value="WH-like_DNA-bd_sf"/>
</dbReference>
<dbReference type="InterPro" id="IPR000595">
    <property type="entry name" value="cNMP-bd_dom"/>
</dbReference>
<proteinExistence type="predicted"/>
<dbReference type="SMART" id="SM00419">
    <property type="entry name" value="HTH_CRP"/>
    <property type="match status" value="1"/>
</dbReference>
<comment type="caution">
    <text evidence="6">The sequence shown here is derived from an EMBL/GenBank/DDBJ whole genome shotgun (WGS) entry which is preliminary data.</text>
</comment>
<dbReference type="FunFam" id="1.10.10.10:FF:000006">
    <property type="entry name" value="cAMP-activated global transcriptional regulator CRP"/>
    <property type="match status" value="1"/>
</dbReference>
<dbReference type="SUPFAM" id="SSF51206">
    <property type="entry name" value="cAMP-binding domain-like"/>
    <property type="match status" value="1"/>
</dbReference>
<sequence>MAPNFPKELYRKEALDKFLQLCDKRVYPAKANIFKPGDNGDKLYFIIEGSVSVCAEDAEGKQELMLAYLNKNDFIGEVGIFNVSNEIRQVTVRTRTECYLAEISYVDFRQALKRELLEYAPDLLFLVGCQLSERLLITSRKFSDLAFMDVEGRIARILLDLCKEPDAITHPDGMQLRISRQEIGRLVGCSREMAGRVIKELENKKLISAHGKTIVVFGTR</sequence>